<organism evidence="1">
    <name type="scientific">Thermofilum adornatum</name>
    <dbReference type="NCBI Taxonomy" id="1365176"/>
    <lineage>
        <taxon>Archaea</taxon>
        <taxon>Thermoproteota</taxon>
        <taxon>Thermoprotei</taxon>
        <taxon>Thermofilales</taxon>
        <taxon>Thermofilaceae</taxon>
        <taxon>Thermofilum</taxon>
    </lineage>
</organism>
<protein>
    <submittedName>
        <fullName evidence="1">Uncharacterized protein</fullName>
    </submittedName>
</protein>
<reference evidence="1" key="1">
    <citation type="journal article" date="2020" name="mSystems">
        <title>Genome- and Community-Level Interaction Insights into Carbon Utilization and Element Cycling Functions of Hydrothermarchaeota in Hydrothermal Sediment.</title>
        <authorList>
            <person name="Zhou Z."/>
            <person name="Liu Y."/>
            <person name="Xu W."/>
            <person name="Pan J."/>
            <person name="Luo Z.H."/>
            <person name="Li M."/>
        </authorList>
    </citation>
    <scope>NUCLEOTIDE SEQUENCE [LARGE SCALE GENOMIC DNA]</scope>
    <source>
        <strain evidence="1">SpSt-116</strain>
    </source>
</reference>
<accession>A0A7C1GCM1</accession>
<dbReference type="EMBL" id="DSAY01000104">
    <property type="protein sequence ID" value="HDP15268.1"/>
    <property type="molecule type" value="Genomic_DNA"/>
</dbReference>
<comment type="caution">
    <text evidence="1">The sequence shown here is derived from an EMBL/GenBank/DDBJ whole genome shotgun (WGS) entry which is preliminary data.</text>
</comment>
<dbReference type="AlphaFoldDB" id="A0A7C1GCM1"/>
<evidence type="ECO:0000313" key="1">
    <source>
        <dbReference type="EMBL" id="HDP15268.1"/>
    </source>
</evidence>
<gene>
    <name evidence="1" type="ORF">ENN26_05785</name>
</gene>
<name>A0A7C1GCM1_9CREN</name>
<proteinExistence type="predicted"/>
<sequence>MSVQKLDTPLISHLRSEEKLKARIKQECENLASSPCKVATRYDPDWGYVYEVKVDAGARKALEANLKLQEKFPGVPIVVEWTG</sequence>